<sequence>MIYISQRYLLEKKIYSKYSNPFFPMASSLKITNIPYKRLSLEDDVFGQTTRRSSLYSNRFRRVVSLGGRRRIRVRVKIRRLRGFVRKKASRVKLGISKLLKRLKESQSHFGDLFAGNYLFMQVNPSSLNTKYVFDKSFQGQNGNFPSKLSSPRVSSYVKTDLYKH</sequence>
<proteinExistence type="predicted"/>
<dbReference type="PANTHER" id="PTHR36795">
    <property type="entry name" value="OS01G0938400 PROTEIN"/>
    <property type="match status" value="1"/>
</dbReference>
<reference evidence="2" key="2">
    <citation type="submission" date="2025-08" db="UniProtKB">
        <authorList>
            <consortium name="RefSeq"/>
        </authorList>
    </citation>
    <scope>IDENTIFICATION</scope>
    <source>
        <tissue evidence="2">Leaf</tissue>
    </source>
</reference>
<accession>A0ABM0T2U2</accession>
<keyword evidence="1" id="KW-1185">Reference proteome</keyword>
<dbReference type="Proteomes" id="UP000694864">
    <property type="component" value="Chromosome 8"/>
</dbReference>
<evidence type="ECO:0000313" key="2">
    <source>
        <dbReference type="RefSeq" id="XP_010420075.1"/>
    </source>
</evidence>
<dbReference type="RefSeq" id="XP_010420075.1">
    <property type="nucleotide sequence ID" value="XM_010421773.2"/>
</dbReference>
<protein>
    <submittedName>
        <fullName evidence="2">Uncharacterized protein LOC104705712</fullName>
    </submittedName>
</protein>
<organism evidence="1 2">
    <name type="scientific">Camelina sativa</name>
    <name type="common">False flax</name>
    <name type="synonym">Myagrum sativum</name>
    <dbReference type="NCBI Taxonomy" id="90675"/>
    <lineage>
        <taxon>Eukaryota</taxon>
        <taxon>Viridiplantae</taxon>
        <taxon>Streptophyta</taxon>
        <taxon>Embryophyta</taxon>
        <taxon>Tracheophyta</taxon>
        <taxon>Spermatophyta</taxon>
        <taxon>Magnoliopsida</taxon>
        <taxon>eudicotyledons</taxon>
        <taxon>Gunneridae</taxon>
        <taxon>Pentapetalae</taxon>
        <taxon>rosids</taxon>
        <taxon>malvids</taxon>
        <taxon>Brassicales</taxon>
        <taxon>Brassicaceae</taxon>
        <taxon>Camelineae</taxon>
        <taxon>Camelina</taxon>
    </lineage>
</organism>
<dbReference type="GeneID" id="104705712"/>
<gene>
    <name evidence="2" type="primary">LOC104705712</name>
</gene>
<dbReference type="PANTHER" id="PTHR36795:SF2">
    <property type="entry name" value="OS01G0938400 PROTEIN"/>
    <property type="match status" value="1"/>
</dbReference>
<reference evidence="1" key="1">
    <citation type="journal article" date="2014" name="Nat. Commun.">
        <title>The emerging biofuel crop Camelina sativa retains a highly undifferentiated hexaploid genome structure.</title>
        <authorList>
            <person name="Kagale S."/>
            <person name="Koh C."/>
            <person name="Nixon J."/>
            <person name="Bollina V."/>
            <person name="Clarke W.E."/>
            <person name="Tuteja R."/>
            <person name="Spillane C."/>
            <person name="Robinson S.J."/>
            <person name="Links M.G."/>
            <person name="Clarke C."/>
            <person name="Higgins E.E."/>
            <person name="Huebert T."/>
            <person name="Sharpe A.G."/>
            <person name="Parkin I.A."/>
        </authorList>
    </citation>
    <scope>NUCLEOTIDE SEQUENCE [LARGE SCALE GENOMIC DNA]</scope>
    <source>
        <strain evidence="1">cv. DH55</strain>
    </source>
</reference>
<evidence type="ECO:0000313" key="1">
    <source>
        <dbReference type="Proteomes" id="UP000694864"/>
    </source>
</evidence>
<name>A0ABM0T2U2_CAMSA</name>